<dbReference type="EMBL" id="SSMQ01000010">
    <property type="protein sequence ID" value="TKD09521.1"/>
    <property type="molecule type" value="Genomic_DNA"/>
</dbReference>
<evidence type="ECO:0000313" key="1">
    <source>
        <dbReference type="EMBL" id="TKD09521.1"/>
    </source>
</evidence>
<protein>
    <submittedName>
        <fullName evidence="1">DUF1552 domain-containing protein</fullName>
    </submittedName>
</protein>
<dbReference type="Pfam" id="PF07586">
    <property type="entry name" value="HXXSHH"/>
    <property type="match status" value="1"/>
</dbReference>
<dbReference type="OrthoDB" id="9146593at2"/>
<gene>
    <name evidence="1" type="ORF">E8A74_12415</name>
</gene>
<organism evidence="1 2">
    <name type="scientific">Polyangium fumosum</name>
    <dbReference type="NCBI Taxonomy" id="889272"/>
    <lineage>
        <taxon>Bacteria</taxon>
        <taxon>Pseudomonadati</taxon>
        <taxon>Myxococcota</taxon>
        <taxon>Polyangia</taxon>
        <taxon>Polyangiales</taxon>
        <taxon>Polyangiaceae</taxon>
        <taxon>Polyangium</taxon>
    </lineage>
</organism>
<comment type="caution">
    <text evidence="1">The sequence shown here is derived from an EMBL/GenBank/DDBJ whole genome shotgun (WGS) entry which is preliminary data.</text>
</comment>
<sequence>MKQRNLSRRTLLRGLGGVAVGLPFLGAMADAARATAFPKRFVVFFTGLGTVKPAWVPTGTETDFSFGPILAPLEPFKKKTLVLEGVDYESAYHGPGDPHQQGIGHALTGTELQEGSLFPYACNPGKMVGWAGGISLDQFLADQLGQTTRFPSLEFGVQVQYANVSARISYRGPGQPVPPEDDPYQAYTRIFSDLGTDPEALARLRAQRKTVLDAVSGDYNRLSTRLGASDRMKVDAHLEAVREIEKRLDAPGVIGGSCNPPVLGAPVEPLENDNYPEIAKTQLDLLAMSLICDLTRVASIQWTTVQTGKVFTWLGLDEPHHTLSHSSDSDTKRQQALIDIGHWHAQQLAYLCQKLDSVPEGDGTVLDNTVILWCSDIAQGNTHARRDVPLVVVGGAGGAIRTGRYLKYAGAYHNDLLIAISHAMGVPVSTFGNPLYCNGPLSGLLV</sequence>
<reference evidence="1 2" key="1">
    <citation type="submission" date="2019-04" db="EMBL/GenBank/DDBJ databases">
        <authorList>
            <person name="Li Y."/>
            <person name="Wang J."/>
        </authorList>
    </citation>
    <scope>NUCLEOTIDE SEQUENCE [LARGE SCALE GENOMIC DNA]</scope>
    <source>
        <strain evidence="1 2">DSM 14668</strain>
    </source>
</reference>
<dbReference type="RefSeq" id="WP_136929194.1">
    <property type="nucleotide sequence ID" value="NZ_SSMQ01000010.1"/>
</dbReference>
<keyword evidence="2" id="KW-1185">Reference proteome</keyword>
<dbReference type="InterPro" id="IPR011447">
    <property type="entry name" value="DUF1552"/>
</dbReference>
<dbReference type="InterPro" id="IPR006311">
    <property type="entry name" value="TAT_signal"/>
</dbReference>
<dbReference type="Proteomes" id="UP000309215">
    <property type="component" value="Unassembled WGS sequence"/>
</dbReference>
<accession>A0A4V5PN52</accession>
<proteinExistence type="predicted"/>
<dbReference type="PROSITE" id="PS51318">
    <property type="entry name" value="TAT"/>
    <property type="match status" value="1"/>
</dbReference>
<name>A0A4V5PN52_9BACT</name>
<evidence type="ECO:0000313" key="2">
    <source>
        <dbReference type="Proteomes" id="UP000309215"/>
    </source>
</evidence>
<dbReference type="AlphaFoldDB" id="A0A4V5PN52"/>